<protein>
    <submittedName>
        <fullName evidence="2">Uncharacterized protein</fullName>
    </submittedName>
</protein>
<keyword evidence="3" id="KW-1185">Reference proteome</keyword>
<comment type="caution">
    <text evidence="2">The sequence shown here is derived from an EMBL/GenBank/DDBJ whole genome shotgun (WGS) entry which is preliminary data.</text>
</comment>
<evidence type="ECO:0000256" key="1">
    <source>
        <dbReference type="SAM" id="MobiDB-lite"/>
    </source>
</evidence>
<evidence type="ECO:0000313" key="3">
    <source>
        <dbReference type="Proteomes" id="UP001266305"/>
    </source>
</evidence>
<feature type="non-terminal residue" evidence="2">
    <location>
        <position position="1"/>
    </location>
</feature>
<feature type="non-terminal residue" evidence="2">
    <location>
        <position position="61"/>
    </location>
</feature>
<name>A0ABQ9UCI8_SAGOE</name>
<dbReference type="EMBL" id="JASSZA010000013">
    <property type="protein sequence ID" value="KAK2094799.1"/>
    <property type="molecule type" value="Genomic_DNA"/>
</dbReference>
<reference evidence="2 3" key="1">
    <citation type="submission" date="2023-05" db="EMBL/GenBank/DDBJ databases">
        <title>B98-5 Cell Line De Novo Hybrid Assembly: An Optical Mapping Approach.</title>
        <authorList>
            <person name="Kananen K."/>
            <person name="Auerbach J.A."/>
            <person name="Kautto E."/>
            <person name="Blachly J.S."/>
        </authorList>
    </citation>
    <scope>NUCLEOTIDE SEQUENCE [LARGE SCALE GENOMIC DNA]</scope>
    <source>
        <strain evidence="2">B95-8</strain>
        <tissue evidence="2">Cell line</tissue>
    </source>
</reference>
<dbReference type="Proteomes" id="UP001266305">
    <property type="component" value="Unassembled WGS sequence"/>
</dbReference>
<feature type="region of interest" description="Disordered" evidence="1">
    <location>
        <begin position="28"/>
        <end position="61"/>
    </location>
</feature>
<accession>A0ABQ9UCI8</accession>
<proteinExistence type="predicted"/>
<sequence length="61" mass="6496">RRPPGLVPRLPGRPSRCLPAWPGVLPARMGEVRPTAGGGESGESPEPRPAHLPVLSRRLEA</sequence>
<gene>
    <name evidence="2" type="ORF">P7K49_026215</name>
</gene>
<evidence type="ECO:0000313" key="2">
    <source>
        <dbReference type="EMBL" id="KAK2094799.1"/>
    </source>
</evidence>
<organism evidence="2 3">
    <name type="scientific">Saguinus oedipus</name>
    <name type="common">Cotton-top tamarin</name>
    <name type="synonym">Oedipomidas oedipus</name>
    <dbReference type="NCBI Taxonomy" id="9490"/>
    <lineage>
        <taxon>Eukaryota</taxon>
        <taxon>Metazoa</taxon>
        <taxon>Chordata</taxon>
        <taxon>Craniata</taxon>
        <taxon>Vertebrata</taxon>
        <taxon>Euteleostomi</taxon>
        <taxon>Mammalia</taxon>
        <taxon>Eutheria</taxon>
        <taxon>Euarchontoglires</taxon>
        <taxon>Primates</taxon>
        <taxon>Haplorrhini</taxon>
        <taxon>Platyrrhini</taxon>
        <taxon>Cebidae</taxon>
        <taxon>Callitrichinae</taxon>
        <taxon>Saguinus</taxon>
    </lineage>
</organism>